<reference evidence="2 3" key="1">
    <citation type="submission" date="2020-03" db="EMBL/GenBank/DDBJ databases">
        <title>Whole genome shotgun sequence of Phytohabitans rumicis NBRC 108638.</title>
        <authorList>
            <person name="Komaki H."/>
            <person name="Tamura T."/>
        </authorList>
    </citation>
    <scope>NUCLEOTIDE SEQUENCE [LARGE SCALE GENOMIC DNA]</scope>
    <source>
        <strain evidence="2 3">NBRC 108638</strain>
    </source>
</reference>
<feature type="transmembrane region" description="Helical" evidence="1">
    <location>
        <begin position="20"/>
        <end position="44"/>
    </location>
</feature>
<proteinExistence type="predicted"/>
<organism evidence="2 3">
    <name type="scientific">Phytohabitans rumicis</name>
    <dbReference type="NCBI Taxonomy" id="1076125"/>
    <lineage>
        <taxon>Bacteria</taxon>
        <taxon>Bacillati</taxon>
        <taxon>Actinomycetota</taxon>
        <taxon>Actinomycetes</taxon>
        <taxon>Micromonosporales</taxon>
        <taxon>Micromonosporaceae</taxon>
    </lineage>
</organism>
<protein>
    <submittedName>
        <fullName evidence="2">Uncharacterized protein</fullName>
    </submittedName>
</protein>
<gene>
    <name evidence="2" type="ORF">Prum_096620</name>
</gene>
<dbReference type="AlphaFoldDB" id="A0A6V8LKD8"/>
<evidence type="ECO:0000256" key="1">
    <source>
        <dbReference type="SAM" id="Phobius"/>
    </source>
</evidence>
<dbReference type="EMBL" id="BLPG01000002">
    <property type="protein sequence ID" value="GFJ96020.1"/>
    <property type="molecule type" value="Genomic_DNA"/>
</dbReference>
<keyword evidence="3" id="KW-1185">Reference proteome</keyword>
<name>A0A6V8LKD8_9ACTN</name>
<feature type="transmembrane region" description="Helical" evidence="1">
    <location>
        <begin position="56"/>
        <end position="76"/>
    </location>
</feature>
<reference evidence="2 3" key="2">
    <citation type="submission" date="2020-03" db="EMBL/GenBank/DDBJ databases">
        <authorList>
            <person name="Ichikawa N."/>
            <person name="Kimura A."/>
            <person name="Kitahashi Y."/>
            <person name="Uohara A."/>
        </authorList>
    </citation>
    <scope>NUCLEOTIDE SEQUENCE [LARGE SCALE GENOMIC DNA]</scope>
    <source>
        <strain evidence="2 3">NBRC 108638</strain>
    </source>
</reference>
<comment type="caution">
    <text evidence="2">The sequence shown here is derived from an EMBL/GenBank/DDBJ whole genome shotgun (WGS) entry which is preliminary data.</text>
</comment>
<dbReference type="RefSeq" id="WP_173085476.1">
    <property type="nucleotide sequence ID" value="NZ_BAABJB010000050.1"/>
</dbReference>
<dbReference type="Proteomes" id="UP000482960">
    <property type="component" value="Unassembled WGS sequence"/>
</dbReference>
<keyword evidence="1" id="KW-0472">Membrane</keyword>
<sequence>MLDVALGIADDPAGRARSLGVVVLIVAAMIVGGIALIALAWGVIRMVGNAAESTGRGVLLVLAGGSATSCGGAYVFQQWWPFWIAVVLAVFVGFAVLVKLQ</sequence>
<feature type="transmembrane region" description="Helical" evidence="1">
    <location>
        <begin position="82"/>
        <end position="100"/>
    </location>
</feature>
<accession>A0A6V8LKD8</accession>
<evidence type="ECO:0000313" key="3">
    <source>
        <dbReference type="Proteomes" id="UP000482960"/>
    </source>
</evidence>
<evidence type="ECO:0000313" key="2">
    <source>
        <dbReference type="EMBL" id="GFJ96020.1"/>
    </source>
</evidence>
<keyword evidence="1" id="KW-1133">Transmembrane helix</keyword>
<keyword evidence="1" id="KW-0812">Transmembrane</keyword>